<dbReference type="InterPro" id="IPR003476">
    <property type="entry name" value="Glyco_hydro_42"/>
</dbReference>
<evidence type="ECO:0000256" key="1">
    <source>
        <dbReference type="ARBA" id="ARBA00001412"/>
    </source>
</evidence>
<comment type="catalytic activity">
    <reaction evidence="1 6">
        <text>Hydrolysis of terminal non-reducing beta-D-galactose residues in beta-D-galactosides.</text>
        <dbReference type="EC" id="3.2.1.23"/>
    </reaction>
</comment>
<evidence type="ECO:0000256" key="6">
    <source>
        <dbReference type="PIRNR" id="PIRNR001084"/>
    </source>
</evidence>
<protein>
    <recommendedName>
        <fullName evidence="3 6">Beta-galactosidase</fullName>
        <shortName evidence="6">Beta-gal</shortName>
        <ecNumber evidence="3 6">3.2.1.23</ecNumber>
    </recommendedName>
</protein>
<dbReference type="SUPFAM" id="SSF52317">
    <property type="entry name" value="Class I glutamine amidotransferase-like"/>
    <property type="match status" value="1"/>
</dbReference>
<evidence type="ECO:0000256" key="4">
    <source>
        <dbReference type="ARBA" id="ARBA00022801"/>
    </source>
</evidence>
<dbReference type="RefSeq" id="WP_307249613.1">
    <property type="nucleotide sequence ID" value="NZ_JAUSQZ010000001.1"/>
</dbReference>
<keyword evidence="5 6" id="KW-0326">Glycosidase</keyword>
<dbReference type="InterPro" id="IPR017853">
    <property type="entry name" value="GH"/>
</dbReference>
<evidence type="ECO:0000259" key="9">
    <source>
        <dbReference type="Pfam" id="PF08532"/>
    </source>
</evidence>
<dbReference type="InterPro" id="IPR013529">
    <property type="entry name" value="Glyco_hydro_42_N"/>
</dbReference>
<dbReference type="Gene3D" id="3.20.20.80">
    <property type="entry name" value="Glycosidases"/>
    <property type="match status" value="1"/>
</dbReference>
<dbReference type="EC" id="3.2.1.23" evidence="3 6"/>
<evidence type="ECO:0000256" key="3">
    <source>
        <dbReference type="ARBA" id="ARBA00012756"/>
    </source>
</evidence>
<reference evidence="10 11" key="1">
    <citation type="submission" date="2023-07" db="EMBL/GenBank/DDBJ databases">
        <title>Sequencing the genomes of 1000 actinobacteria strains.</title>
        <authorList>
            <person name="Klenk H.-P."/>
        </authorList>
    </citation>
    <scope>NUCLEOTIDE SEQUENCE [LARGE SCALE GENOMIC DNA]</scope>
    <source>
        <strain evidence="10 11">DSM 44388</strain>
    </source>
</reference>
<dbReference type="Proteomes" id="UP001235712">
    <property type="component" value="Unassembled WGS sequence"/>
</dbReference>
<evidence type="ECO:0000259" key="8">
    <source>
        <dbReference type="Pfam" id="PF02449"/>
    </source>
</evidence>
<dbReference type="PANTHER" id="PTHR36447">
    <property type="entry name" value="BETA-GALACTOSIDASE GANA"/>
    <property type="match status" value="1"/>
</dbReference>
<dbReference type="Gene3D" id="3.40.50.880">
    <property type="match status" value="1"/>
</dbReference>
<organism evidence="10 11">
    <name type="scientific">Kineosporia succinea</name>
    <dbReference type="NCBI Taxonomy" id="84632"/>
    <lineage>
        <taxon>Bacteria</taxon>
        <taxon>Bacillati</taxon>
        <taxon>Actinomycetota</taxon>
        <taxon>Actinomycetes</taxon>
        <taxon>Kineosporiales</taxon>
        <taxon>Kineosporiaceae</taxon>
        <taxon>Kineosporia</taxon>
    </lineage>
</organism>
<dbReference type="Pfam" id="PF08532">
    <property type="entry name" value="Glyco_hydro_42M"/>
    <property type="match status" value="1"/>
</dbReference>
<name>A0ABT9PCW9_9ACTN</name>
<dbReference type="InterPro" id="IPR029062">
    <property type="entry name" value="Class_I_gatase-like"/>
</dbReference>
<dbReference type="PIRSF" id="PIRSF001084">
    <property type="entry name" value="B-galactosidase"/>
    <property type="match status" value="1"/>
</dbReference>
<feature type="compositionally biased region" description="Basic and acidic residues" evidence="7">
    <location>
        <begin position="1"/>
        <end position="13"/>
    </location>
</feature>
<sequence length="688" mass="75837">MNDSLRPDGKDADEPMLYGADYNPEQWPEPVWDDDVRLMREANVTTVSLGIFSWSRIQPAPDVWDFTWLDTVIGKLHAAGIGINLATATASPPPWVSVQHPDVLATDENGATYWHGSRQHYSPASPTYRRLAAELVRRLAERYAQHPAIVMWHVNNEYGCHLPAEYSSSAQKAFRDWLIRRYHSVEGLNEAWGTAFWSQRYGDWDQVMPPLKAPYSRNPAQLLDYQRFMSDMWLECYRAEYDIIRAAGATQPISTNMMGAFKPGNYADWAPYIDVITDDCYPDPGDPERPRNTAFQRDLVRSLKRGQPWLLMEQATDAVNWRPANLSKQPGQLAAETAQSVGRGADGIFYFQWRQSRAGSEKFHSAMLPHAGTRTRTWQEASTLGADLAALPELPPPGDDARVALVFDWENWWAIENPDHPTVLDYLALIREWYGALYRRGVSVDVVPPEKVDSRYRLAVAPFLYLLRDSGGPALTTFVEGGGVLLTGPFSDIVDGCDRFREGGYLTRLGPVLGVGLEDFRPLPPPARAHGADRAGEQVLDDDPVSPGAPAALAGFNGGEGVFGATYVAEALWADDADVLATFTTGPSKGRPALTRREHGQGQAWYIATMPDAAGLDAVTSRLLEASGVAGLDLPAGVEIARRAGIVTVINHGAEPATVTLEGTDLRTGTAFGTRELAPQQFAFVRTS</sequence>
<dbReference type="EMBL" id="JAUSQZ010000001">
    <property type="protein sequence ID" value="MDP9830547.1"/>
    <property type="molecule type" value="Genomic_DNA"/>
</dbReference>
<accession>A0ABT9PCW9</accession>
<keyword evidence="11" id="KW-1185">Reference proteome</keyword>
<dbReference type="SUPFAM" id="SSF51445">
    <property type="entry name" value="(Trans)glycosidases"/>
    <property type="match status" value="1"/>
</dbReference>
<evidence type="ECO:0000256" key="2">
    <source>
        <dbReference type="ARBA" id="ARBA00005940"/>
    </source>
</evidence>
<comment type="caution">
    <text evidence="10">The sequence shown here is derived from an EMBL/GenBank/DDBJ whole genome shotgun (WGS) entry which is preliminary data.</text>
</comment>
<evidence type="ECO:0000256" key="7">
    <source>
        <dbReference type="SAM" id="MobiDB-lite"/>
    </source>
</evidence>
<dbReference type="CDD" id="cd03143">
    <property type="entry name" value="A4_beta-galactosidase_middle_domain"/>
    <property type="match status" value="1"/>
</dbReference>
<evidence type="ECO:0000313" key="10">
    <source>
        <dbReference type="EMBL" id="MDP9830547.1"/>
    </source>
</evidence>
<evidence type="ECO:0000313" key="11">
    <source>
        <dbReference type="Proteomes" id="UP001235712"/>
    </source>
</evidence>
<feature type="region of interest" description="Disordered" evidence="7">
    <location>
        <begin position="524"/>
        <end position="543"/>
    </location>
</feature>
<feature type="domain" description="Beta-galactosidase trimerisation" evidence="9">
    <location>
        <begin position="401"/>
        <end position="629"/>
    </location>
</feature>
<gene>
    <name evidence="10" type="ORF">J2S57_006296</name>
</gene>
<evidence type="ECO:0000256" key="5">
    <source>
        <dbReference type="ARBA" id="ARBA00023295"/>
    </source>
</evidence>
<dbReference type="PANTHER" id="PTHR36447:SF1">
    <property type="entry name" value="BETA-GALACTOSIDASE GANA"/>
    <property type="match status" value="1"/>
</dbReference>
<keyword evidence="4 6" id="KW-0378">Hydrolase</keyword>
<dbReference type="InterPro" id="IPR013738">
    <property type="entry name" value="Beta_galactosidase_Trimer"/>
</dbReference>
<dbReference type="Pfam" id="PF02449">
    <property type="entry name" value="Glyco_hydro_42"/>
    <property type="match status" value="1"/>
</dbReference>
<dbReference type="GO" id="GO:0004565">
    <property type="term" value="F:beta-galactosidase activity"/>
    <property type="evidence" value="ECO:0007669"/>
    <property type="project" value="UniProtKB-EC"/>
</dbReference>
<proteinExistence type="inferred from homology"/>
<feature type="region of interest" description="Disordered" evidence="7">
    <location>
        <begin position="1"/>
        <end position="20"/>
    </location>
</feature>
<feature type="domain" description="Glycoside hydrolase family 42 N-terminal" evidence="8">
    <location>
        <begin position="21"/>
        <end position="390"/>
    </location>
</feature>
<comment type="similarity">
    <text evidence="2 6">Belongs to the glycosyl hydrolase 42 family.</text>
</comment>